<accession>A0A6C0B1P2</accession>
<proteinExistence type="predicted"/>
<protein>
    <submittedName>
        <fullName evidence="2">Uncharacterized protein</fullName>
    </submittedName>
</protein>
<dbReference type="AlphaFoldDB" id="A0A6C0B1P2"/>
<organism evidence="2">
    <name type="scientific">viral metagenome</name>
    <dbReference type="NCBI Taxonomy" id="1070528"/>
    <lineage>
        <taxon>unclassified sequences</taxon>
        <taxon>metagenomes</taxon>
        <taxon>organismal metagenomes</taxon>
    </lineage>
</organism>
<name>A0A6C0B1P2_9ZZZZ</name>
<reference evidence="2" key="1">
    <citation type="journal article" date="2020" name="Nature">
        <title>Giant virus diversity and host interactions through global metagenomics.</title>
        <authorList>
            <person name="Schulz F."/>
            <person name="Roux S."/>
            <person name="Paez-Espino D."/>
            <person name="Jungbluth S."/>
            <person name="Walsh D.A."/>
            <person name="Denef V.J."/>
            <person name="McMahon K.D."/>
            <person name="Konstantinidis K.T."/>
            <person name="Eloe-Fadrosh E.A."/>
            <person name="Kyrpides N.C."/>
            <person name="Woyke T."/>
        </authorList>
    </citation>
    <scope>NUCLEOTIDE SEQUENCE</scope>
    <source>
        <strain evidence="2">GVMAG-M-3300009182-78</strain>
    </source>
</reference>
<sequence>MATTTNNEECIELKNIKYKTMLLNGNPIQETKSSSDLSNLDKFLEDNKQTNKIEPWNKLDKTIKTQKLKLFAESYASQHNLQEDEKTNLQVFLRDCLERKRLQRVKDVEYDKTTGEIKQIPALIFNKINNHFTLKNIDKRVNTLKGLPAKKSTKGTIKNSTNHTDPDSDNEEG</sequence>
<feature type="region of interest" description="Disordered" evidence="1">
    <location>
        <begin position="148"/>
        <end position="173"/>
    </location>
</feature>
<dbReference type="EMBL" id="MN739043">
    <property type="protein sequence ID" value="QHS85448.1"/>
    <property type="molecule type" value="Genomic_DNA"/>
</dbReference>
<evidence type="ECO:0000256" key="1">
    <source>
        <dbReference type="SAM" id="MobiDB-lite"/>
    </source>
</evidence>
<evidence type="ECO:0000313" key="2">
    <source>
        <dbReference type="EMBL" id="QHS85448.1"/>
    </source>
</evidence>
<feature type="compositionally biased region" description="Polar residues" evidence="1">
    <location>
        <begin position="154"/>
        <end position="163"/>
    </location>
</feature>